<dbReference type="KEGG" id="sedi:EBB79_00680"/>
<name>A0A3T0MXS5_9RHOB</name>
<dbReference type="AlphaFoldDB" id="A0A3T0MXS5"/>
<sequence>MNDTQVTLFNTGLPMMVIGILAVVVPRLLVQKATRSHLVVAIGMILACVTMAVLSAGVFFLFDNRSYETLIGAGGYVLALEFLIEASWKAVILWAPLILLTWLSLAQRVERLRGQDLAERNSL</sequence>
<keyword evidence="3" id="KW-1185">Reference proteome</keyword>
<organism evidence="2 3">
    <name type="scientific">Parasedimentitalea marina</name>
    <dbReference type="NCBI Taxonomy" id="2483033"/>
    <lineage>
        <taxon>Bacteria</taxon>
        <taxon>Pseudomonadati</taxon>
        <taxon>Pseudomonadota</taxon>
        <taxon>Alphaproteobacteria</taxon>
        <taxon>Rhodobacterales</taxon>
        <taxon>Paracoccaceae</taxon>
        <taxon>Parasedimentitalea</taxon>
    </lineage>
</organism>
<keyword evidence="1" id="KW-0472">Membrane</keyword>
<evidence type="ECO:0000313" key="2">
    <source>
        <dbReference type="EMBL" id="AZV76551.1"/>
    </source>
</evidence>
<evidence type="ECO:0008006" key="4">
    <source>
        <dbReference type="Google" id="ProtNLM"/>
    </source>
</evidence>
<gene>
    <name evidence="2" type="ORF">EBB79_00680</name>
</gene>
<keyword evidence="1" id="KW-0812">Transmembrane</keyword>
<proteinExistence type="predicted"/>
<keyword evidence="1" id="KW-1133">Transmembrane helix</keyword>
<dbReference type="EMBL" id="CP033219">
    <property type="protein sequence ID" value="AZV76551.1"/>
    <property type="molecule type" value="Genomic_DNA"/>
</dbReference>
<evidence type="ECO:0000313" key="3">
    <source>
        <dbReference type="Proteomes" id="UP000283063"/>
    </source>
</evidence>
<reference evidence="2 3" key="1">
    <citation type="submission" date="2018-10" db="EMBL/GenBank/DDBJ databases">
        <title>Parasedimentitalea marina sp. nov., a psychrophilic bacterium isolated from deep seawater of the New Britain Trench.</title>
        <authorList>
            <person name="Cao J."/>
        </authorList>
    </citation>
    <scope>NUCLEOTIDE SEQUENCE [LARGE SCALE GENOMIC DNA]</scope>
    <source>
        <strain evidence="2 3">W43</strain>
    </source>
</reference>
<evidence type="ECO:0000256" key="1">
    <source>
        <dbReference type="SAM" id="Phobius"/>
    </source>
</evidence>
<protein>
    <recommendedName>
        <fullName evidence="4">Lycopene cyclase domain-containing protein</fullName>
    </recommendedName>
</protein>
<accession>A0A3T0MXS5</accession>
<feature type="transmembrane region" description="Helical" evidence="1">
    <location>
        <begin position="82"/>
        <end position="105"/>
    </location>
</feature>
<dbReference type="Proteomes" id="UP000283063">
    <property type="component" value="Chromosome"/>
</dbReference>
<feature type="transmembrane region" description="Helical" evidence="1">
    <location>
        <begin position="37"/>
        <end position="62"/>
    </location>
</feature>
<feature type="transmembrane region" description="Helical" evidence="1">
    <location>
        <begin position="12"/>
        <end position="30"/>
    </location>
</feature>